<dbReference type="OrthoDB" id="9332038at2759"/>
<dbReference type="InParanoid" id="A0A4Q1BTQ5"/>
<keyword evidence="6" id="KW-0808">Transferase</keyword>
<keyword evidence="8 13" id="KW-0418">Kinase</keyword>
<feature type="region of interest" description="Disordered" evidence="11">
    <location>
        <begin position="1"/>
        <end position="249"/>
    </location>
</feature>
<proteinExistence type="inferred from homology"/>
<organism evidence="13 14">
    <name type="scientific">Tremella mesenterica</name>
    <name type="common">Jelly fungus</name>
    <dbReference type="NCBI Taxonomy" id="5217"/>
    <lineage>
        <taxon>Eukaryota</taxon>
        <taxon>Fungi</taxon>
        <taxon>Dikarya</taxon>
        <taxon>Basidiomycota</taxon>
        <taxon>Agaricomycotina</taxon>
        <taxon>Tremellomycetes</taxon>
        <taxon>Tremellales</taxon>
        <taxon>Tremellaceae</taxon>
        <taxon>Tremella</taxon>
    </lineage>
</organism>
<feature type="compositionally biased region" description="Basic and acidic residues" evidence="11">
    <location>
        <begin position="655"/>
        <end position="672"/>
    </location>
</feature>
<feature type="compositionally biased region" description="Polar residues" evidence="11">
    <location>
        <begin position="203"/>
        <end position="237"/>
    </location>
</feature>
<feature type="domain" description="Protein kinase" evidence="12">
    <location>
        <begin position="1480"/>
        <end position="1776"/>
    </location>
</feature>
<feature type="compositionally biased region" description="Basic and acidic residues" evidence="11">
    <location>
        <begin position="721"/>
        <end position="730"/>
    </location>
</feature>
<feature type="compositionally biased region" description="Polar residues" evidence="11">
    <location>
        <begin position="1133"/>
        <end position="1146"/>
    </location>
</feature>
<feature type="compositionally biased region" description="Polar residues" evidence="11">
    <location>
        <begin position="923"/>
        <end position="941"/>
    </location>
</feature>
<dbReference type="Proteomes" id="UP000289152">
    <property type="component" value="Unassembled WGS sequence"/>
</dbReference>
<dbReference type="FunFam" id="1.10.510.10:FF:000380">
    <property type="entry name" value="Serine/threonine-protein kinase ppk15"/>
    <property type="match status" value="1"/>
</dbReference>
<evidence type="ECO:0000256" key="5">
    <source>
        <dbReference type="ARBA" id="ARBA00022553"/>
    </source>
</evidence>
<evidence type="ECO:0000313" key="14">
    <source>
        <dbReference type="Proteomes" id="UP000289152"/>
    </source>
</evidence>
<dbReference type="GO" id="GO:0005524">
    <property type="term" value="F:ATP binding"/>
    <property type="evidence" value="ECO:0007669"/>
    <property type="project" value="UniProtKB-UniRule"/>
</dbReference>
<comment type="subcellular location">
    <subcellularLocation>
        <location evidence="1">Cytoplasm</location>
    </subcellularLocation>
</comment>
<evidence type="ECO:0000256" key="2">
    <source>
        <dbReference type="ARBA" id="ARBA00008867"/>
    </source>
</evidence>
<dbReference type="PROSITE" id="PS00107">
    <property type="entry name" value="PROTEIN_KINASE_ATP"/>
    <property type="match status" value="1"/>
</dbReference>
<feature type="compositionally biased region" description="Basic and acidic residues" evidence="11">
    <location>
        <begin position="548"/>
        <end position="564"/>
    </location>
</feature>
<dbReference type="InterPro" id="IPR000719">
    <property type="entry name" value="Prot_kinase_dom"/>
</dbReference>
<dbReference type="SUPFAM" id="SSF56112">
    <property type="entry name" value="Protein kinase-like (PK-like)"/>
    <property type="match status" value="1"/>
</dbReference>
<dbReference type="InterPro" id="IPR017441">
    <property type="entry name" value="Protein_kinase_ATP_BS"/>
</dbReference>
<evidence type="ECO:0000256" key="1">
    <source>
        <dbReference type="ARBA" id="ARBA00004496"/>
    </source>
</evidence>
<keyword evidence="4" id="KW-0723">Serine/threonine-protein kinase</keyword>
<feature type="compositionally biased region" description="Pro residues" evidence="11">
    <location>
        <begin position="324"/>
        <end position="336"/>
    </location>
</feature>
<feature type="compositionally biased region" description="Basic and acidic residues" evidence="11">
    <location>
        <begin position="751"/>
        <end position="767"/>
    </location>
</feature>
<evidence type="ECO:0000256" key="9">
    <source>
        <dbReference type="ARBA" id="ARBA00022840"/>
    </source>
</evidence>
<protein>
    <submittedName>
        <fullName evidence="13">CMGC/DYRK/DYRK2 protein kinase</fullName>
    </submittedName>
</protein>
<evidence type="ECO:0000256" key="3">
    <source>
        <dbReference type="ARBA" id="ARBA00022490"/>
    </source>
</evidence>
<feature type="region of interest" description="Disordered" evidence="11">
    <location>
        <begin position="509"/>
        <end position="573"/>
    </location>
</feature>
<dbReference type="GO" id="GO:0004674">
    <property type="term" value="F:protein serine/threonine kinase activity"/>
    <property type="evidence" value="ECO:0007669"/>
    <property type="project" value="UniProtKB-KW"/>
</dbReference>
<feature type="compositionally biased region" description="Basic and acidic residues" evidence="11">
    <location>
        <begin position="369"/>
        <end position="378"/>
    </location>
</feature>
<dbReference type="EMBL" id="SDIL01000008">
    <property type="protein sequence ID" value="RXK41464.1"/>
    <property type="molecule type" value="Genomic_DNA"/>
</dbReference>
<feature type="compositionally biased region" description="Polar residues" evidence="11">
    <location>
        <begin position="1796"/>
        <end position="1808"/>
    </location>
</feature>
<feature type="compositionally biased region" description="Basic and acidic residues" evidence="11">
    <location>
        <begin position="45"/>
        <end position="54"/>
    </location>
</feature>
<dbReference type="PROSITE" id="PS00108">
    <property type="entry name" value="PROTEIN_KINASE_ST"/>
    <property type="match status" value="1"/>
</dbReference>
<feature type="region of interest" description="Disordered" evidence="11">
    <location>
        <begin position="634"/>
        <end position="941"/>
    </location>
</feature>
<feature type="compositionally biased region" description="Low complexity" evidence="11">
    <location>
        <begin position="271"/>
        <end position="287"/>
    </location>
</feature>
<feature type="compositionally biased region" description="Polar residues" evidence="11">
    <location>
        <begin position="1334"/>
        <end position="1352"/>
    </location>
</feature>
<evidence type="ECO:0000256" key="4">
    <source>
        <dbReference type="ARBA" id="ARBA00022527"/>
    </source>
</evidence>
<dbReference type="FunFam" id="3.30.200.20:FF:000087">
    <property type="entry name" value="Dual specificity tyrosine-phosphorylation-regulated kinase 1A"/>
    <property type="match status" value="1"/>
</dbReference>
<feature type="compositionally biased region" description="Polar residues" evidence="11">
    <location>
        <begin position="1066"/>
        <end position="1075"/>
    </location>
</feature>
<feature type="compositionally biased region" description="Polar residues" evidence="11">
    <location>
        <begin position="171"/>
        <end position="191"/>
    </location>
</feature>
<dbReference type="VEuPathDB" id="FungiDB:TREMEDRAFT_41420"/>
<dbReference type="InterPro" id="IPR050494">
    <property type="entry name" value="Ser_Thr_dual-spec_kinase"/>
</dbReference>
<dbReference type="VEuPathDB" id="FungiDB:TREMEDRAFT_55770"/>
<feature type="compositionally biased region" description="Polar residues" evidence="11">
    <location>
        <begin position="685"/>
        <end position="695"/>
    </location>
</feature>
<keyword evidence="7 10" id="KW-0547">Nucleotide-binding</keyword>
<dbReference type="GO" id="GO:0005856">
    <property type="term" value="C:cytoskeleton"/>
    <property type="evidence" value="ECO:0007669"/>
    <property type="project" value="TreeGrafter"/>
</dbReference>
<feature type="region of interest" description="Disordered" evidence="11">
    <location>
        <begin position="974"/>
        <end position="1006"/>
    </location>
</feature>
<name>A0A4Q1BTQ5_TREME</name>
<keyword evidence="9 10" id="KW-0067">ATP-binding</keyword>
<dbReference type="GO" id="GO:0005737">
    <property type="term" value="C:cytoplasm"/>
    <property type="evidence" value="ECO:0007669"/>
    <property type="project" value="UniProtKB-SubCell"/>
</dbReference>
<evidence type="ECO:0000256" key="11">
    <source>
        <dbReference type="SAM" id="MobiDB-lite"/>
    </source>
</evidence>
<dbReference type="Gene3D" id="1.10.510.10">
    <property type="entry name" value="Transferase(Phosphotransferase) domain 1"/>
    <property type="match status" value="1"/>
</dbReference>
<feature type="region of interest" description="Disordered" evidence="11">
    <location>
        <begin position="1390"/>
        <end position="1410"/>
    </location>
</feature>
<dbReference type="InterPro" id="IPR008271">
    <property type="entry name" value="Ser/Thr_kinase_AS"/>
</dbReference>
<feature type="compositionally biased region" description="Low complexity" evidence="11">
    <location>
        <begin position="994"/>
        <end position="1006"/>
    </location>
</feature>
<sequence length="1880" mass="202868">MSPSNPLFSPHRHDRYDDHPPAAAGPSTQRPSQSHSHPSPARHSASSDEGRFVDAEGDGDDADFRLREGMMGFQPPPPRNINTRPTPQNVYPQALPYRPVTPPSSLFDYGMSSPARDRLISSSSMTSMSSTPRGRRAPAPAALDLSPRSEREKEKDKKQVALGLGLAPVDSNVTQRAVTDSYLNRTTTQRASRPLPPVPVQKPRSTTLDYPSTSVDPSSFYHMNSRSNETQPTSIPASPSVPLSAVGTGHMRPSIDSYYLRSRQSSPNPVQPIQSPASPSSPTDTDPNNIDRRALIGVGELSTPRWTQTNTYPHMRTPSVPQIPHVPQPLPLPPSHSLPAAASDASRNWSQGENGYGLGVGVMERVIEESPRKGETRSRHLSQSLAPPRVPSKSTLRSSAPLTAPANPKPTEKSPLISLGALTDFTFDSTMEAALAASLSISDEEAQPSPVALPPTQDVSVLSAVPMTTTSTRSPADLMPLETTALMGSPGSARSRIYARRLERQAAAEALTTSTSGALNSQPLYGHVRTSSKVSPPHSADSQTSQRHQRDSRKTPPAKDRDATLAKLRQSPSHEIIKHFAPKDFSHLPPSPSSASINQFLRGSGSISNFTMGGAGSPPSDTLSPSTSYFAQTMSKTASLQRSDSHHSKLGKSGWEGREVDASTAEALRKLDGLGSTPGRKSLKSKMSTGASSLASRPGTPPPSKRRSADKRLTGGSSHGSLKENQHGKDSPLNAWVNVSAEEVAASMRGRTKDGATEATKGDKRESSSSTSFAGTPTSRESMPTSSTTPSSTSAVKGDKTRRISGGSDVSTFSDAPETSDKPRERVVPPVPPLPKGYISMRQGLSTAAQPAFVPLAGDPSSAAPAPPALPVTAERRPMEKKWSFSSALNLKLHSREPPSPSEAPSEEPVVSPQMSWLDVQRTDLNSPPTVDSRSSYSTTPVAPAATLVKPSSAGLRLTPSSIPFFRRASSSSIQKVTEPVPETPKSALPPPNNRTMSNTSTNSTRKSMLGMHLPSMLRGSASKRGLSAQLLPAPQTAVPPQSLEPVEEKTDTKVSWTGRKRGKTLSISADSPSIPQLAPERHAVKTKPSVEGSLRSARGSVSSNRSESTVNGATLNRKSDLPSIIGSPSMKHVSSTSSLKQSSDAISLATRIPRIASRPIVSPAQPSVGGGGSMPPPVLPSTMTHSRSTTLQPVTARTMTATMSMAELGKGRVSEFGTLGNTSQPRQSTSISHRAHLLAPMSSRPEARRPVVRPSEPPRPEGVPPSKRHLPTLPSSATAMTISASAKRTSKDLRPTASRRSSKDTSSGVEEDQGTMKASKSLHSKLGVPRSARITSSSSVGAPGSATTFRSSALVGDSSSPSPFEDDEVLGDAEMKAYVKRRQARKAAGKKEDLTDVQGFPEDVPPAEPVSQRSYITKNLARMSDLERKEVLDFDYIYYSPPSRISRPSSANSVIYNSGYDDERGDYIVVEGDHLCYRYEVVGILGKGSFGQVVQCRDHKTGVSVAVKIIRNKKRFHQQALVEVKILQDLVQWDPEDKHFMVRMTDHFYFRGHLCIVTELLSINLYELIKANQFAGFSTVLIRRFTTQMLAGLQLMRSHRVVHCDLKPENILLCHPSKSGIKIIDFGSSCLETEKVYTYIQSRFYRSPEVILGMNYAMAIDMWSVGCIMAELYTGVPLFPGENEHEQLACIMEVLGVPERHIIEKASRRKIFFDATGAPRPFVNAKGKRRRPGTKTLFQVLKCDDELFVDFIAKCLTWDPDKRLKPQPAMRHPYILAGKRRALPSSRDDKRLSERSTPSTRLLHQMTSPGSSSNGKEKEKKAGQGLLISPPTPLMARHSGHNPHLTSSASKVAMSMSSGKLSTQALRNSTYMVSLFSSG</sequence>
<reference evidence="13 14" key="1">
    <citation type="submission" date="2016-06" db="EMBL/GenBank/DDBJ databases">
        <title>Evolution of pathogenesis and genome organization in the Tremellales.</title>
        <authorList>
            <person name="Cuomo C."/>
            <person name="Litvintseva A."/>
            <person name="Heitman J."/>
            <person name="Chen Y."/>
            <person name="Sun S."/>
            <person name="Springer D."/>
            <person name="Dromer F."/>
            <person name="Young S."/>
            <person name="Zeng Q."/>
            <person name="Chapman S."/>
            <person name="Gujja S."/>
            <person name="Saif S."/>
            <person name="Birren B."/>
        </authorList>
    </citation>
    <scope>NUCLEOTIDE SEQUENCE [LARGE SCALE GENOMIC DNA]</scope>
    <source>
        <strain evidence="13 14">ATCC 28783</strain>
    </source>
</reference>
<feature type="compositionally biased region" description="Low complexity" evidence="11">
    <location>
        <begin position="776"/>
        <end position="794"/>
    </location>
</feature>
<dbReference type="PROSITE" id="PS50011">
    <property type="entry name" value="PROTEIN_KINASE_DOM"/>
    <property type="match status" value="1"/>
</dbReference>
<evidence type="ECO:0000256" key="10">
    <source>
        <dbReference type="PROSITE-ProRule" id="PRU10141"/>
    </source>
</evidence>
<keyword evidence="5" id="KW-0597">Phosphoprotein</keyword>
<feature type="region of interest" description="Disordered" evidence="11">
    <location>
        <begin position="1036"/>
        <end position="1146"/>
    </location>
</feature>
<dbReference type="InterPro" id="IPR011009">
    <property type="entry name" value="Kinase-like_dom_sf"/>
</dbReference>
<dbReference type="Pfam" id="PF00069">
    <property type="entry name" value="Pkinase"/>
    <property type="match status" value="1"/>
</dbReference>
<feature type="region of interest" description="Disordered" evidence="11">
    <location>
        <begin position="1216"/>
        <end position="1368"/>
    </location>
</feature>
<feature type="compositionally biased region" description="Low complexity" evidence="11">
    <location>
        <begin position="29"/>
        <end position="44"/>
    </location>
</feature>
<dbReference type="Gene3D" id="3.30.200.20">
    <property type="entry name" value="Phosphorylase Kinase, domain 1"/>
    <property type="match status" value="1"/>
</dbReference>
<dbReference type="SMART" id="SM00220">
    <property type="entry name" value="S_TKc"/>
    <property type="match status" value="1"/>
</dbReference>
<evidence type="ECO:0000256" key="6">
    <source>
        <dbReference type="ARBA" id="ARBA00022679"/>
    </source>
</evidence>
<evidence type="ECO:0000259" key="12">
    <source>
        <dbReference type="PROSITE" id="PS50011"/>
    </source>
</evidence>
<feature type="compositionally biased region" description="Low complexity" evidence="11">
    <location>
        <begin position="903"/>
        <end position="913"/>
    </location>
</feature>
<dbReference type="PANTHER" id="PTHR24058:SF22">
    <property type="entry name" value="DUAL SPECIFICITY TYROSINE-PHOSPHORYLATION-REGULATED KINASE 4"/>
    <property type="match status" value="1"/>
</dbReference>
<comment type="caution">
    <text evidence="13">The sequence shown here is derived from an EMBL/GenBank/DDBJ whole genome shotgun (WGS) entry which is preliminary data.</text>
</comment>
<comment type="similarity">
    <text evidence="2">Belongs to the protein kinase superfamily. CMGC Ser/Thr protein kinase family. MNB/DYRK subfamily.</text>
</comment>
<feature type="binding site" evidence="10">
    <location>
        <position position="1509"/>
    </location>
    <ligand>
        <name>ATP</name>
        <dbReference type="ChEBI" id="CHEBI:30616"/>
    </ligand>
</feature>
<feature type="compositionally biased region" description="Low complexity" evidence="11">
    <location>
        <begin position="1276"/>
        <end position="1287"/>
    </location>
</feature>
<feature type="compositionally biased region" description="Basic and acidic residues" evidence="11">
    <location>
        <begin position="147"/>
        <end position="159"/>
    </location>
</feature>
<feature type="region of interest" description="Disordered" evidence="11">
    <location>
        <begin position="261"/>
        <end position="356"/>
    </location>
</feature>
<evidence type="ECO:0000256" key="8">
    <source>
        <dbReference type="ARBA" id="ARBA00022777"/>
    </source>
</evidence>
<keyword evidence="14" id="KW-1185">Reference proteome</keyword>
<feature type="compositionally biased region" description="Low complexity" evidence="11">
    <location>
        <begin position="855"/>
        <end position="864"/>
    </location>
</feature>
<dbReference type="CDD" id="cd14210">
    <property type="entry name" value="PKc_DYRK"/>
    <property type="match status" value="1"/>
</dbReference>
<feature type="compositionally biased region" description="Basic and acidic residues" evidence="11">
    <location>
        <begin position="874"/>
        <end position="883"/>
    </location>
</feature>
<feature type="region of interest" description="Disordered" evidence="11">
    <location>
        <begin position="369"/>
        <end position="415"/>
    </location>
</feature>
<gene>
    <name evidence="13" type="ORF">M231_01172</name>
</gene>
<accession>A0A4Q1BTQ5</accession>
<feature type="compositionally biased region" description="Polar residues" evidence="11">
    <location>
        <begin position="392"/>
        <end position="401"/>
    </location>
</feature>
<keyword evidence="3" id="KW-0963">Cytoplasm</keyword>
<feature type="compositionally biased region" description="Polar residues" evidence="11">
    <location>
        <begin position="1100"/>
        <end position="1117"/>
    </location>
</feature>
<feature type="compositionally biased region" description="Polar residues" evidence="11">
    <location>
        <begin position="512"/>
        <end position="546"/>
    </location>
</feature>
<dbReference type="STRING" id="5217.A0A4Q1BTQ5"/>
<dbReference type="PANTHER" id="PTHR24058">
    <property type="entry name" value="DUAL SPECIFICITY PROTEIN KINASE"/>
    <property type="match status" value="1"/>
</dbReference>
<evidence type="ECO:0000256" key="7">
    <source>
        <dbReference type="ARBA" id="ARBA00022741"/>
    </source>
</evidence>
<feature type="compositionally biased region" description="Polar residues" evidence="11">
    <location>
        <begin position="1220"/>
        <end position="1233"/>
    </location>
</feature>
<evidence type="ECO:0000313" key="13">
    <source>
        <dbReference type="EMBL" id="RXK41464.1"/>
    </source>
</evidence>
<feature type="region of interest" description="Disordered" evidence="11">
    <location>
        <begin position="1768"/>
        <end position="1823"/>
    </location>
</feature>
<feature type="compositionally biased region" description="Low complexity" evidence="11">
    <location>
        <begin position="121"/>
        <end position="146"/>
    </location>
</feature>